<gene>
    <name evidence="1" type="ORF">SHERM_19901</name>
</gene>
<feature type="non-terminal residue" evidence="1">
    <location>
        <position position="1"/>
    </location>
</feature>
<evidence type="ECO:0000313" key="2">
    <source>
        <dbReference type="Proteomes" id="UP001153555"/>
    </source>
</evidence>
<dbReference type="EMBL" id="CACSLK010023397">
    <property type="protein sequence ID" value="CAA0822428.1"/>
    <property type="molecule type" value="Genomic_DNA"/>
</dbReference>
<dbReference type="AlphaFoldDB" id="A0A9N7RA22"/>
<comment type="caution">
    <text evidence="1">The sequence shown here is derived from an EMBL/GenBank/DDBJ whole genome shotgun (WGS) entry which is preliminary data.</text>
</comment>
<evidence type="ECO:0000313" key="1">
    <source>
        <dbReference type="EMBL" id="CAA0822428.1"/>
    </source>
</evidence>
<dbReference type="Proteomes" id="UP001153555">
    <property type="component" value="Unassembled WGS sequence"/>
</dbReference>
<sequence>FEIEAPTDIMDSKPIGLTELKAGKIILNHTTLCPQSDRKCVQSYFNNVGKKGEVPEMSTGTRLVITLPPYEHPITVVMKKLDEIRSSMIDEIARWGTRIDARLDTMDGRITMLDTRLSTYIDSRNVDHTPLLTSHIEEP</sequence>
<proteinExistence type="predicted"/>
<name>A0A9N7RA22_STRHE</name>
<keyword evidence="2" id="KW-1185">Reference proteome</keyword>
<feature type="non-terminal residue" evidence="1">
    <location>
        <position position="139"/>
    </location>
</feature>
<organism evidence="1 2">
    <name type="scientific">Striga hermonthica</name>
    <name type="common">Purple witchweed</name>
    <name type="synonym">Buchnera hermonthica</name>
    <dbReference type="NCBI Taxonomy" id="68872"/>
    <lineage>
        <taxon>Eukaryota</taxon>
        <taxon>Viridiplantae</taxon>
        <taxon>Streptophyta</taxon>
        <taxon>Embryophyta</taxon>
        <taxon>Tracheophyta</taxon>
        <taxon>Spermatophyta</taxon>
        <taxon>Magnoliopsida</taxon>
        <taxon>eudicotyledons</taxon>
        <taxon>Gunneridae</taxon>
        <taxon>Pentapetalae</taxon>
        <taxon>asterids</taxon>
        <taxon>lamiids</taxon>
        <taxon>Lamiales</taxon>
        <taxon>Orobanchaceae</taxon>
        <taxon>Buchnereae</taxon>
        <taxon>Striga</taxon>
    </lineage>
</organism>
<reference evidence="1" key="1">
    <citation type="submission" date="2019-12" db="EMBL/GenBank/DDBJ databases">
        <authorList>
            <person name="Scholes J."/>
        </authorList>
    </citation>
    <scope>NUCLEOTIDE SEQUENCE</scope>
</reference>
<protein>
    <submittedName>
        <fullName evidence="1">Uncharacterized protein</fullName>
    </submittedName>
</protein>
<accession>A0A9N7RA22</accession>